<accession>A0ABT9S1H2</accession>
<dbReference type="EMBL" id="JAUSRO010000001">
    <property type="protein sequence ID" value="MDP9898198.1"/>
    <property type="molecule type" value="Genomic_DNA"/>
</dbReference>
<feature type="compositionally biased region" description="Low complexity" evidence="1">
    <location>
        <begin position="9"/>
        <end position="18"/>
    </location>
</feature>
<name>A0ABT9S1H2_9BURK</name>
<organism evidence="2 3">
    <name type="scientific">Variovorax ginsengisoli</name>
    <dbReference type="NCBI Taxonomy" id="363844"/>
    <lineage>
        <taxon>Bacteria</taxon>
        <taxon>Pseudomonadati</taxon>
        <taxon>Pseudomonadota</taxon>
        <taxon>Betaproteobacteria</taxon>
        <taxon>Burkholderiales</taxon>
        <taxon>Comamonadaceae</taxon>
        <taxon>Variovorax</taxon>
    </lineage>
</organism>
<keyword evidence="3" id="KW-1185">Reference proteome</keyword>
<evidence type="ECO:0000256" key="1">
    <source>
        <dbReference type="SAM" id="MobiDB-lite"/>
    </source>
</evidence>
<dbReference type="Proteomes" id="UP001226867">
    <property type="component" value="Unassembled WGS sequence"/>
</dbReference>
<reference evidence="2 3" key="1">
    <citation type="submission" date="2023-07" db="EMBL/GenBank/DDBJ databases">
        <title>Sorghum-associated microbial communities from plants grown in Nebraska, USA.</title>
        <authorList>
            <person name="Schachtman D."/>
        </authorList>
    </citation>
    <scope>NUCLEOTIDE SEQUENCE [LARGE SCALE GENOMIC DNA]</scope>
    <source>
        <strain evidence="2 3">DS1607</strain>
    </source>
</reference>
<sequence length="159" mass="17158">MTQFHESITESSTTTASAPDEEGDGITCYFTDIPTAGRSSDRIAQIVGTTFAAIEQALSPILGQRGVAALYKRSLHLAKKKYSWLPDSPASDRTAIDVCSLMNALAQQEPMDAGKAGTAVLRDFYALLSSLIGPSLTERLLRPVWVDFLSGSTTQDETR</sequence>
<evidence type="ECO:0000313" key="2">
    <source>
        <dbReference type="EMBL" id="MDP9898198.1"/>
    </source>
</evidence>
<dbReference type="RefSeq" id="WP_307688011.1">
    <property type="nucleotide sequence ID" value="NZ_JAUSRO010000001.1"/>
</dbReference>
<comment type="caution">
    <text evidence="2">The sequence shown here is derived from an EMBL/GenBank/DDBJ whole genome shotgun (WGS) entry which is preliminary data.</text>
</comment>
<gene>
    <name evidence="2" type="ORF">J2W36_000431</name>
</gene>
<evidence type="ECO:0000313" key="3">
    <source>
        <dbReference type="Proteomes" id="UP001226867"/>
    </source>
</evidence>
<proteinExistence type="predicted"/>
<protein>
    <submittedName>
        <fullName evidence="2">Uncharacterized protein</fullName>
    </submittedName>
</protein>
<feature type="region of interest" description="Disordered" evidence="1">
    <location>
        <begin position="1"/>
        <end position="23"/>
    </location>
</feature>